<dbReference type="STRING" id="4565.A0A3B6PGU2"/>
<evidence type="ECO:0000313" key="6">
    <source>
        <dbReference type="EnsemblPlants" id="TraesCS6B02G096600.1"/>
    </source>
</evidence>
<keyword evidence="7" id="KW-1185">Reference proteome</keyword>
<dbReference type="SUPFAM" id="SSF46689">
    <property type="entry name" value="Homeodomain-like"/>
    <property type="match status" value="1"/>
</dbReference>
<dbReference type="Gene3D" id="1.10.10.60">
    <property type="entry name" value="Homeodomain-like"/>
    <property type="match status" value="1"/>
</dbReference>
<dbReference type="GO" id="GO:0003677">
    <property type="term" value="F:DNA binding"/>
    <property type="evidence" value="ECO:0007669"/>
    <property type="project" value="UniProtKB-UniRule"/>
</dbReference>
<evidence type="ECO:0000259" key="5">
    <source>
        <dbReference type="PROSITE" id="PS50071"/>
    </source>
</evidence>
<evidence type="ECO:0000256" key="4">
    <source>
        <dbReference type="SAM" id="MobiDB-lite"/>
    </source>
</evidence>
<proteinExistence type="predicted"/>
<keyword evidence="2 3" id="KW-0371">Homeobox</keyword>
<evidence type="ECO:0000313" key="7">
    <source>
        <dbReference type="Proteomes" id="UP000019116"/>
    </source>
</evidence>
<comment type="subcellular location">
    <subcellularLocation>
        <location evidence="1 2 3">Nucleus</location>
    </subcellularLocation>
</comment>
<evidence type="ECO:0000256" key="1">
    <source>
        <dbReference type="ARBA" id="ARBA00004123"/>
    </source>
</evidence>
<dbReference type="EnsemblPlants" id="TraesCS6B02G096600.1">
    <property type="protein sequence ID" value="TraesCS6B02G096600.1"/>
    <property type="gene ID" value="TraesCS6B02G096600"/>
</dbReference>
<dbReference type="GO" id="GO:0005634">
    <property type="term" value="C:nucleus"/>
    <property type="evidence" value="ECO:0007669"/>
    <property type="project" value="UniProtKB-SubCell"/>
</dbReference>
<sequence>MDLSDNQIQILERTFKVFLYPDETKRAHLGRELGMQPQQIKFWFKNRRAQMRRCLCLTPWQATNEQVDNHLSDSENHEIDSENDEIDSENDEIHQDKFAMWVCGWRADPLK</sequence>
<dbReference type="InterPro" id="IPR001356">
    <property type="entry name" value="HD"/>
</dbReference>
<feature type="region of interest" description="Disordered" evidence="4">
    <location>
        <begin position="68"/>
        <end position="90"/>
    </location>
</feature>
<dbReference type="Gramene" id="TraesSYM6B03G03396490.1">
    <property type="protein sequence ID" value="TraesSYM6B03G03396490.1"/>
    <property type="gene ID" value="TraesSYM6B03G03396490"/>
</dbReference>
<dbReference type="Gramene" id="TraesCS6B02G096600.1">
    <property type="protein sequence ID" value="TraesCS6B02G096600.1"/>
    <property type="gene ID" value="TraesCS6B02G096600"/>
</dbReference>
<organism evidence="6">
    <name type="scientific">Triticum aestivum</name>
    <name type="common">Wheat</name>
    <dbReference type="NCBI Taxonomy" id="4565"/>
    <lineage>
        <taxon>Eukaryota</taxon>
        <taxon>Viridiplantae</taxon>
        <taxon>Streptophyta</taxon>
        <taxon>Embryophyta</taxon>
        <taxon>Tracheophyta</taxon>
        <taxon>Spermatophyta</taxon>
        <taxon>Magnoliopsida</taxon>
        <taxon>Liliopsida</taxon>
        <taxon>Poales</taxon>
        <taxon>Poaceae</taxon>
        <taxon>BOP clade</taxon>
        <taxon>Pooideae</taxon>
        <taxon>Triticodae</taxon>
        <taxon>Triticeae</taxon>
        <taxon>Triticinae</taxon>
        <taxon>Triticum</taxon>
    </lineage>
</organism>
<dbReference type="SMART" id="SM00389">
    <property type="entry name" value="HOX"/>
    <property type="match status" value="1"/>
</dbReference>
<dbReference type="PROSITE" id="PS50071">
    <property type="entry name" value="HOMEOBOX_2"/>
    <property type="match status" value="1"/>
</dbReference>
<keyword evidence="2 3" id="KW-0238">DNA-binding</keyword>
<dbReference type="Gramene" id="TraesLDM6B03G03456790.1">
    <property type="protein sequence ID" value="TraesLDM6B03G03456790.1"/>
    <property type="gene ID" value="TraesLDM6B03G03456790"/>
</dbReference>
<protein>
    <recommendedName>
        <fullName evidence="5">Homeobox domain-containing protein</fullName>
    </recommendedName>
</protein>
<reference evidence="6" key="1">
    <citation type="submission" date="2018-08" db="EMBL/GenBank/DDBJ databases">
        <authorList>
            <person name="Rossello M."/>
        </authorList>
    </citation>
    <scope>NUCLEOTIDE SEQUENCE [LARGE SCALE GENOMIC DNA]</scope>
    <source>
        <strain evidence="6">cv. Chinese Spring</strain>
    </source>
</reference>
<feature type="compositionally biased region" description="Basic and acidic residues" evidence="4">
    <location>
        <begin position="68"/>
        <end position="80"/>
    </location>
</feature>
<dbReference type="InterPro" id="IPR009057">
    <property type="entry name" value="Homeodomain-like_sf"/>
</dbReference>
<dbReference type="Gramene" id="TraesKAR6B01G0053360.1">
    <property type="protein sequence ID" value="cds.TraesKAR6B01G0053360.1"/>
    <property type="gene ID" value="TraesKAR6B01G0053360"/>
</dbReference>
<feature type="DNA-binding region" description="Homeobox" evidence="2">
    <location>
        <begin position="3"/>
        <end position="55"/>
    </location>
</feature>
<keyword evidence="2 3" id="KW-0539">Nucleus</keyword>
<reference evidence="6" key="2">
    <citation type="submission" date="2018-10" db="UniProtKB">
        <authorList>
            <consortium name="EnsemblPlants"/>
        </authorList>
    </citation>
    <scope>IDENTIFICATION</scope>
</reference>
<dbReference type="Gramene" id="TraesROB_scaffold_010250_01G000100.1">
    <property type="protein sequence ID" value="TraesROB_scaffold_010250_01G000100.1"/>
    <property type="gene ID" value="TraesROB_scaffold_010250_01G000100"/>
</dbReference>
<feature type="compositionally biased region" description="Acidic residues" evidence="4">
    <location>
        <begin position="81"/>
        <end position="90"/>
    </location>
</feature>
<dbReference type="PANTHER" id="PTHR45654:SF1">
    <property type="entry name" value="HOMEOBOX-LEUCINE ZIPPER PROTEIN HDG11"/>
    <property type="match status" value="1"/>
</dbReference>
<dbReference type="Pfam" id="PF00046">
    <property type="entry name" value="Homeodomain"/>
    <property type="match status" value="1"/>
</dbReference>
<dbReference type="SMR" id="A0A3B6PGU2"/>
<dbReference type="OrthoDB" id="696761at2759"/>
<accession>A0A3B6PGU2</accession>
<feature type="domain" description="Homeobox" evidence="5">
    <location>
        <begin position="1"/>
        <end position="54"/>
    </location>
</feature>
<dbReference type="InterPro" id="IPR042160">
    <property type="entry name" value="HD-Zip_IV"/>
</dbReference>
<dbReference type="CDD" id="cd00086">
    <property type="entry name" value="homeodomain"/>
    <property type="match status" value="1"/>
</dbReference>
<dbReference type="Gramene" id="TraesCAD_scaffold_020857_01G000100.1">
    <property type="protein sequence ID" value="TraesCAD_scaffold_020857_01G000100.1"/>
    <property type="gene ID" value="TraesCAD_scaffold_020857_01G000100"/>
</dbReference>
<dbReference type="Proteomes" id="UP000019116">
    <property type="component" value="Chromosome 6B"/>
</dbReference>
<name>A0A3B6PGU2_WHEAT</name>
<evidence type="ECO:0000256" key="2">
    <source>
        <dbReference type="PROSITE-ProRule" id="PRU00108"/>
    </source>
</evidence>
<dbReference type="Gramene" id="TraesCS6B03G0227000.1">
    <property type="protein sequence ID" value="TraesCS6B03G0227000.1.CDS"/>
    <property type="gene ID" value="TraesCS6B03G0227000"/>
</dbReference>
<dbReference type="PANTHER" id="PTHR45654">
    <property type="entry name" value="HOMEOBOX-LEUCINE ZIPPER PROTEIN MERISTEM L1"/>
    <property type="match status" value="1"/>
</dbReference>
<dbReference type="Gramene" id="TraesCLE_scaffold_200461_01G000100.1">
    <property type="protein sequence ID" value="TraesCLE_scaffold_200461_01G000100.1"/>
    <property type="gene ID" value="TraesCLE_scaffold_200461_01G000100"/>
</dbReference>
<dbReference type="AlphaFoldDB" id="A0A3B6PGU2"/>
<evidence type="ECO:0000256" key="3">
    <source>
        <dbReference type="RuleBase" id="RU000682"/>
    </source>
</evidence>